<comment type="caution">
    <text evidence="2">The sequence shown here is derived from an EMBL/GenBank/DDBJ whole genome shotgun (WGS) entry which is preliminary data.</text>
</comment>
<evidence type="ECO:0000313" key="2">
    <source>
        <dbReference type="EMBL" id="KAJ4845297.1"/>
    </source>
</evidence>
<dbReference type="Proteomes" id="UP001141552">
    <property type="component" value="Unassembled WGS sequence"/>
</dbReference>
<dbReference type="EMBL" id="JAKUCV010001725">
    <property type="protein sequence ID" value="KAJ4845297.1"/>
    <property type="molecule type" value="Genomic_DNA"/>
</dbReference>
<reference evidence="2" key="2">
    <citation type="journal article" date="2023" name="Plants (Basel)">
        <title>Annotation of the Turnera subulata (Passifloraceae) Draft Genome Reveals the S-Locus Evolved after the Divergence of Turneroideae from Passifloroideae in a Stepwise Manner.</title>
        <authorList>
            <person name="Henning P.M."/>
            <person name="Roalson E.H."/>
            <person name="Mir W."/>
            <person name="McCubbin A.G."/>
            <person name="Shore J.S."/>
        </authorList>
    </citation>
    <scope>NUCLEOTIDE SEQUENCE</scope>
    <source>
        <strain evidence="2">F60SS</strain>
    </source>
</reference>
<reference evidence="2" key="1">
    <citation type="submission" date="2022-02" db="EMBL/GenBank/DDBJ databases">
        <authorList>
            <person name="Henning P.M."/>
            <person name="McCubbin A.G."/>
            <person name="Shore J.S."/>
        </authorList>
    </citation>
    <scope>NUCLEOTIDE SEQUENCE</scope>
    <source>
        <strain evidence="2">F60SS</strain>
        <tissue evidence="2">Leaves</tissue>
    </source>
</reference>
<dbReference type="AlphaFoldDB" id="A0A9Q0JLG0"/>
<feature type="compositionally biased region" description="Polar residues" evidence="1">
    <location>
        <begin position="46"/>
        <end position="57"/>
    </location>
</feature>
<feature type="compositionally biased region" description="Low complexity" evidence="1">
    <location>
        <begin position="95"/>
        <end position="107"/>
    </location>
</feature>
<proteinExistence type="predicted"/>
<accession>A0A9Q0JLG0</accession>
<organism evidence="2 3">
    <name type="scientific">Turnera subulata</name>
    <dbReference type="NCBI Taxonomy" id="218843"/>
    <lineage>
        <taxon>Eukaryota</taxon>
        <taxon>Viridiplantae</taxon>
        <taxon>Streptophyta</taxon>
        <taxon>Embryophyta</taxon>
        <taxon>Tracheophyta</taxon>
        <taxon>Spermatophyta</taxon>
        <taxon>Magnoliopsida</taxon>
        <taxon>eudicotyledons</taxon>
        <taxon>Gunneridae</taxon>
        <taxon>Pentapetalae</taxon>
        <taxon>rosids</taxon>
        <taxon>fabids</taxon>
        <taxon>Malpighiales</taxon>
        <taxon>Passifloraceae</taxon>
        <taxon>Turnera</taxon>
    </lineage>
</organism>
<evidence type="ECO:0000313" key="3">
    <source>
        <dbReference type="Proteomes" id="UP001141552"/>
    </source>
</evidence>
<gene>
    <name evidence="2" type="ORF">Tsubulata_043515</name>
</gene>
<keyword evidence="3" id="KW-1185">Reference proteome</keyword>
<feature type="compositionally biased region" description="Polar residues" evidence="1">
    <location>
        <begin position="142"/>
        <end position="156"/>
    </location>
</feature>
<sequence length="156" mass="16482">MAPDKKSKSFWNIFTNYHCGCFRPLGSEQQTDQNDSTPVEAEEPQNMPQPAATTHDGTATDVEEPQNMPQPAATTHDRGAATDAQDSQSMPPQPAATTDGGTTTDAGEPQTVPQPAATATEDPQSVPPQPVATTHAMDAQDPENQITSEIIHSGST</sequence>
<name>A0A9Q0JLG0_9ROSI</name>
<feature type="compositionally biased region" description="Polar residues" evidence="1">
    <location>
        <begin position="27"/>
        <end position="37"/>
    </location>
</feature>
<feature type="region of interest" description="Disordered" evidence="1">
    <location>
        <begin position="21"/>
        <end position="156"/>
    </location>
</feature>
<protein>
    <submittedName>
        <fullName evidence="2">Uncharacterized protein</fullName>
    </submittedName>
</protein>
<evidence type="ECO:0000256" key="1">
    <source>
        <dbReference type="SAM" id="MobiDB-lite"/>
    </source>
</evidence>